<evidence type="ECO:0000313" key="2">
    <source>
        <dbReference type="Proteomes" id="UP001162992"/>
    </source>
</evidence>
<sequence length="141" mass="16624">MELRVERAYNADPCFSTSYDSIGMYRSYLDDDFGSLRMANVPFLFLENEDPDEEIHQAGRKKIYSSFDRQRYLRTYTFSTEQSVAERVKSSFWKLKSKAMELLACQYSFIKKQLGKSQRRGYLVYSNRRLSALSCGFHLSR</sequence>
<proteinExistence type="predicted"/>
<protein>
    <submittedName>
        <fullName evidence="1">Uncharacterized protein</fullName>
    </submittedName>
</protein>
<comment type="caution">
    <text evidence="1">The sequence shown here is derived from an EMBL/GenBank/DDBJ whole genome shotgun (WGS) entry which is preliminary data.</text>
</comment>
<keyword evidence="2" id="KW-1185">Reference proteome</keyword>
<dbReference type="EMBL" id="CM055092">
    <property type="protein sequence ID" value="KAJ7569196.1"/>
    <property type="molecule type" value="Genomic_DNA"/>
</dbReference>
<name>A0ACC2ERY7_DIPCM</name>
<organism evidence="1 2">
    <name type="scientific">Diphasiastrum complanatum</name>
    <name type="common">Issler's clubmoss</name>
    <name type="synonym">Lycopodium complanatum</name>
    <dbReference type="NCBI Taxonomy" id="34168"/>
    <lineage>
        <taxon>Eukaryota</taxon>
        <taxon>Viridiplantae</taxon>
        <taxon>Streptophyta</taxon>
        <taxon>Embryophyta</taxon>
        <taxon>Tracheophyta</taxon>
        <taxon>Lycopodiopsida</taxon>
        <taxon>Lycopodiales</taxon>
        <taxon>Lycopodiaceae</taxon>
        <taxon>Lycopodioideae</taxon>
        <taxon>Diphasiastrum</taxon>
    </lineage>
</organism>
<evidence type="ECO:0000313" key="1">
    <source>
        <dbReference type="EMBL" id="KAJ7569196.1"/>
    </source>
</evidence>
<reference evidence="2" key="1">
    <citation type="journal article" date="2024" name="Proc. Natl. Acad. Sci. U.S.A.">
        <title>Extraordinary preservation of gene collinearity over three hundred million years revealed in homosporous lycophytes.</title>
        <authorList>
            <person name="Li C."/>
            <person name="Wickell D."/>
            <person name="Kuo L.Y."/>
            <person name="Chen X."/>
            <person name="Nie B."/>
            <person name="Liao X."/>
            <person name="Peng D."/>
            <person name="Ji J."/>
            <person name="Jenkins J."/>
            <person name="Williams M."/>
            <person name="Shu S."/>
            <person name="Plott C."/>
            <person name="Barry K."/>
            <person name="Rajasekar S."/>
            <person name="Grimwood J."/>
            <person name="Han X."/>
            <person name="Sun S."/>
            <person name="Hou Z."/>
            <person name="He W."/>
            <person name="Dai G."/>
            <person name="Sun C."/>
            <person name="Schmutz J."/>
            <person name="Leebens-Mack J.H."/>
            <person name="Li F.W."/>
            <person name="Wang L."/>
        </authorList>
    </citation>
    <scope>NUCLEOTIDE SEQUENCE [LARGE SCALE GENOMIC DNA]</scope>
    <source>
        <strain evidence="2">cv. PW_Plant_1</strain>
    </source>
</reference>
<dbReference type="Proteomes" id="UP001162992">
    <property type="component" value="Chromosome 1"/>
</dbReference>
<accession>A0ACC2ERY7</accession>
<gene>
    <name evidence="1" type="ORF">O6H91_01G065800</name>
</gene>